<protein>
    <recommendedName>
        <fullName evidence="4">Disease resistance R13L4/SHOC-2-like LRR domain-containing protein</fullName>
    </recommendedName>
</protein>
<dbReference type="Pfam" id="PF23598">
    <property type="entry name" value="LRR_14"/>
    <property type="match status" value="1"/>
</dbReference>
<evidence type="ECO:0000256" key="3">
    <source>
        <dbReference type="SAM" id="SignalP"/>
    </source>
</evidence>
<dbReference type="Pfam" id="PF00560">
    <property type="entry name" value="LRR_1"/>
    <property type="match status" value="1"/>
</dbReference>
<evidence type="ECO:0000256" key="1">
    <source>
        <dbReference type="ARBA" id="ARBA00022737"/>
    </source>
</evidence>
<feature type="compositionally biased region" description="Basic residues" evidence="2">
    <location>
        <begin position="359"/>
        <end position="375"/>
    </location>
</feature>
<accession>A0A7S2EDI2</accession>
<dbReference type="InterPro" id="IPR052595">
    <property type="entry name" value="LRRC69/RLP"/>
</dbReference>
<gene>
    <name evidence="5" type="ORF">DBRI1063_LOCUS11126</name>
</gene>
<sequence length="375" mass="41600">MVKSLIKASLLLLLLAVLTRQCDGADTKKKKKTTSKHVIDTNKYANVCVGTSTSKTKEPYKALTAKDKRQHAALSLLIDTSSLASIKTKDSPQHKAACWMIYDDSRKIDPRSKRGKAAFLQRYALVVLYHATNGMAWKKSDLWLSSSHECKWAGISCYEYNFLYSGIVERIRLSFNGLDGLLPRELSLLTDLQELDLHGNDIQGVIPHLVLVGLKSLNILKLHMNSMFGVIPKEIGKMTHLKELVLFGNYFAGKIPPEVGQLKNLEVLDVYANFLTGQVPSQISQLSNLKELHLNDNNINGKIPDSICKLPLLTELVADCLGPDPEVTCSCATVCCRGLPDAKCFKLKKSPSTTTGKKTQQKKKKNTSTATKKKR</sequence>
<dbReference type="EMBL" id="HBGN01017363">
    <property type="protein sequence ID" value="CAD9330116.1"/>
    <property type="molecule type" value="Transcribed_RNA"/>
</dbReference>
<evidence type="ECO:0000256" key="2">
    <source>
        <dbReference type="SAM" id="MobiDB-lite"/>
    </source>
</evidence>
<keyword evidence="1" id="KW-0677">Repeat</keyword>
<feature type="region of interest" description="Disordered" evidence="2">
    <location>
        <begin position="348"/>
        <end position="375"/>
    </location>
</feature>
<dbReference type="SUPFAM" id="SSF52058">
    <property type="entry name" value="L domain-like"/>
    <property type="match status" value="1"/>
</dbReference>
<keyword evidence="3" id="KW-0732">Signal</keyword>
<dbReference type="PANTHER" id="PTHR48057">
    <property type="entry name" value="LEUCINE-RICH REPEAT SERINE/THREONINE-PROTEIN KINASE 1"/>
    <property type="match status" value="1"/>
</dbReference>
<dbReference type="InterPro" id="IPR001611">
    <property type="entry name" value="Leu-rich_rpt"/>
</dbReference>
<evidence type="ECO:0000259" key="4">
    <source>
        <dbReference type="Pfam" id="PF23598"/>
    </source>
</evidence>
<dbReference type="InterPro" id="IPR032675">
    <property type="entry name" value="LRR_dom_sf"/>
</dbReference>
<dbReference type="PANTHER" id="PTHR48057:SF7">
    <property type="entry name" value="LEUCINE-RICH REPEAT SERINE_THREONINE-PROTEIN KINASE 1"/>
    <property type="match status" value="1"/>
</dbReference>
<dbReference type="AlphaFoldDB" id="A0A7S2EDI2"/>
<reference evidence="5" key="1">
    <citation type="submission" date="2021-01" db="EMBL/GenBank/DDBJ databases">
        <authorList>
            <person name="Corre E."/>
            <person name="Pelletier E."/>
            <person name="Niang G."/>
            <person name="Scheremetjew M."/>
            <person name="Finn R."/>
            <person name="Kale V."/>
            <person name="Holt S."/>
            <person name="Cochrane G."/>
            <person name="Meng A."/>
            <person name="Brown T."/>
            <person name="Cohen L."/>
        </authorList>
    </citation>
    <scope>NUCLEOTIDE SEQUENCE</scope>
    <source>
        <strain evidence="5">Pop2</strain>
    </source>
</reference>
<dbReference type="FunFam" id="3.80.10.10:FF:000383">
    <property type="entry name" value="Leucine-rich repeat receptor protein kinase EMS1"/>
    <property type="match status" value="1"/>
</dbReference>
<name>A0A7S2EDI2_9STRA</name>
<feature type="chain" id="PRO_5031509969" description="Disease resistance R13L4/SHOC-2-like LRR domain-containing protein" evidence="3">
    <location>
        <begin position="25"/>
        <end position="375"/>
    </location>
</feature>
<feature type="signal peptide" evidence="3">
    <location>
        <begin position="1"/>
        <end position="24"/>
    </location>
</feature>
<proteinExistence type="predicted"/>
<evidence type="ECO:0000313" key="5">
    <source>
        <dbReference type="EMBL" id="CAD9330116.1"/>
    </source>
</evidence>
<feature type="domain" description="Disease resistance R13L4/SHOC-2-like LRR" evidence="4">
    <location>
        <begin position="233"/>
        <end position="320"/>
    </location>
</feature>
<dbReference type="Gene3D" id="3.80.10.10">
    <property type="entry name" value="Ribonuclease Inhibitor"/>
    <property type="match status" value="2"/>
</dbReference>
<dbReference type="InterPro" id="IPR055414">
    <property type="entry name" value="LRR_R13L4/SHOC2-like"/>
</dbReference>
<organism evidence="5">
    <name type="scientific">Ditylum brightwellii</name>
    <dbReference type="NCBI Taxonomy" id="49249"/>
    <lineage>
        <taxon>Eukaryota</taxon>
        <taxon>Sar</taxon>
        <taxon>Stramenopiles</taxon>
        <taxon>Ochrophyta</taxon>
        <taxon>Bacillariophyta</taxon>
        <taxon>Mediophyceae</taxon>
        <taxon>Lithodesmiophycidae</taxon>
        <taxon>Lithodesmiales</taxon>
        <taxon>Lithodesmiaceae</taxon>
        <taxon>Ditylum</taxon>
    </lineage>
</organism>